<dbReference type="Gene3D" id="3.90.550.10">
    <property type="entry name" value="Spore Coat Polysaccharide Biosynthesis Protein SpsA, Chain A"/>
    <property type="match status" value="1"/>
</dbReference>
<comment type="function">
    <text evidence="16 20">Initiates complex N-linked carbohydrate formation. Essential for the conversion of high-mannose to hybrid and complex N-glycans.</text>
</comment>
<dbReference type="GO" id="GO:0003827">
    <property type="term" value="F:alpha-1,3-mannosylglycoprotein 2-beta-N-acetylglucosaminyltransferase activity"/>
    <property type="evidence" value="ECO:0007669"/>
    <property type="project" value="UniProtKB-UniRule"/>
</dbReference>
<name>A0AAV7X4G2_9NEOP</name>
<evidence type="ECO:0000256" key="2">
    <source>
        <dbReference type="ARBA" id="ARBA00004556"/>
    </source>
</evidence>
<evidence type="ECO:0000256" key="9">
    <source>
        <dbReference type="ARBA" id="ARBA00022723"/>
    </source>
</evidence>
<keyword evidence="11" id="KW-1133">Transmembrane helix</keyword>
<reference evidence="22" key="1">
    <citation type="submission" date="2022-12" db="EMBL/GenBank/DDBJ databases">
        <title>Chromosome-level genome assembly of the bean flower thrips Megalurothrips usitatus.</title>
        <authorList>
            <person name="Ma L."/>
            <person name="Liu Q."/>
            <person name="Li H."/>
            <person name="Cai W."/>
        </authorList>
    </citation>
    <scope>NUCLEOTIDE SEQUENCE</scope>
    <source>
        <strain evidence="22">Cailab_2022a</strain>
    </source>
</reference>
<evidence type="ECO:0000256" key="6">
    <source>
        <dbReference type="ARBA" id="ARBA00022676"/>
    </source>
</evidence>
<organism evidence="22 23">
    <name type="scientific">Megalurothrips usitatus</name>
    <name type="common">bean blossom thrips</name>
    <dbReference type="NCBI Taxonomy" id="439358"/>
    <lineage>
        <taxon>Eukaryota</taxon>
        <taxon>Metazoa</taxon>
        <taxon>Ecdysozoa</taxon>
        <taxon>Arthropoda</taxon>
        <taxon>Hexapoda</taxon>
        <taxon>Insecta</taxon>
        <taxon>Pterygota</taxon>
        <taxon>Neoptera</taxon>
        <taxon>Paraneoptera</taxon>
        <taxon>Thysanoptera</taxon>
        <taxon>Terebrantia</taxon>
        <taxon>Thripoidea</taxon>
        <taxon>Thripidae</taxon>
        <taxon>Megalurothrips</taxon>
    </lineage>
</organism>
<dbReference type="AlphaFoldDB" id="A0AAV7X4G2"/>
<keyword evidence="7" id="KW-0808">Transferase</keyword>
<comment type="cofactor">
    <cofactor evidence="20">
        <name>Mn(2+)</name>
        <dbReference type="ChEBI" id="CHEBI:29035"/>
    </cofactor>
    <text evidence="20">The cofactor is mostly bound to the substrate.</text>
</comment>
<comment type="catalytic activity">
    <reaction evidence="19 20">
        <text>N(4)-(alpha-D-Man-(1-&gt;3)-[alpha-D-Man-(1-&gt;3)-[alpha-D-Man-(1-&gt;6)]-alpha-D-Man-(1-&gt;6)]-beta-D-Man-(1-&gt;4)-beta-D-GlcNAc-(1-&gt;4)-beta-D-GlcNAc)-L-asparaginyl-[protein] (N-glucan mannose isomer 5A1,2) + UDP-N-acetyl-alpha-D-glucosamine = N(4)-{beta-D-GlcNAc-(1-&gt;2)-alpha-D-Man-(1-&gt;3)-[alpha-D-Man-(1-&gt;3)-[alpha-D-Man-(1-&gt;6)]-alpha-D-Man-(1-&gt;6)]-beta-D-Man-(1-&gt;4)-beta-D-GlcNAc-(1-&gt;4)-beta-D-GlcNAc}-L-asparaginyl-[protein] + UDP + H(+)</text>
        <dbReference type="Rhea" id="RHEA:11456"/>
        <dbReference type="Rhea" id="RHEA-COMP:14367"/>
        <dbReference type="Rhea" id="RHEA-COMP:14368"/>
        <dbReference type="ChEBI" id="CHEBI:15378"/>
        <dbReference type="ChEBI" id="CHEBI:57705"/>
        <dbReference type="ChEBI" id="CHEBI:58223"/>
        <dbReference type="ChEBI" id="CHEBI:59087"/>
        <dbReference type="ChEBI" id="CHEBI:60625"/>
        <dbReference type="EC" id="2.4.1.101"/>
    </reaction>
</comment>
<gene>
    <name evidence="22" type="ORF">ONE63_004878</name>
</gene>
<evidence type="ECO:0000256" key="17">
    <source>
        <dbReference type="ARBA" id="ARBA00038949"/>
    </source>
</evidence>
<evidence type="ECO:0000256" key="10">
    <source>
        <dbReference type="ARBA" id="ARBA00022968"/>
    </source>
</evidence>
<keyword evidence="13" id="KW-0472">Membrane</keyword>
<dbReference type="SUPFAM" id="SSF53448">
    <property type="entry name" value="Nucleotide-diphospho-sugar transferases"/>
    <property type="match status" value="1"/>
</dbReference>
<evidence type="ECO:0000256" key="1">
    <source>
        <dbReference type="ARBA" id="ARBA00004323"/>
    </source>
</evidence>
<evidence type="ECO:0000256" key="7">
    <source>
        <dbReference type="ARBA" id="ARBA00022679"/>
    </source>
</evidence>
<keyword evidence="14" id="KW-1015">Disulfide bond</keyword>
<dbReference type="GO" id="GO:0006487">
    <property type="term" value="P:protein N-linked glycosylation"/>
    <property type="evidence" value="ECO:0007669"/>
    <property type="project" value="TreeGrafter"/>
</dbReference>
<sequence>MRKKDAVACAFVVLSVWVLMTSFLLFFHPLSTSKDFKKDAELEERLSKLESNLIEEAHVHDSLINHIQSLIKKKDGSKGNNNNILEQVKGAALDHNLDGGDNAAGGDSYLPDPPDPDETQYNADPQPDENQAVDGPVKGPVIAILVFSCNRVTVNRCLDGLLRYRPSKQQFPIIVSQDCMDTPTADVIRSYGDQLTFIQQPDQSDIAIPPKEKKFKGYFRIARHYGWALNQTFFSFNYNSAIIVEDDLEVSPDFFEYFLGTHDLLLKDPSLWCVSAWNDNGKEALVDTSHPELLYRTDFFPGLGWMLTRTLWSELSVKWPKSYWDDWIRDPAQRKGRACIRPEISRTRTFGKVGVSNGLFYEKHLKYIKLNDKNVQFTNMDLGYLHKDMYDVEFVKKVYDSPIVSYEELKTGKISFDGDVRIQYHTKDKFKRTAKMLGLMDDFRSGVPRTAYRGIVAFMYNKRRVYLAPSTNWKGYNIKWS</sequence>
<dbReference type="FunFam" id="3.90.550.10:FF:000055">
    <property type="entry name" value="Alpha-1,3-mannosyl-glycoprotein 2-beta-N-acetylglucosaminyltransferase"/>
    <property type="match status" value="1"/>
</dbReference>
<dbReference type="Pfam" id="PF03071">
    <property type="entry name" value="GNT-I"/>
    <property type="match status" value="1"/>
</dbReference>
<keyword evidence="15 20" id="KW-0464">Manganese</keyword>
<evidence type="ECO:0000256" key="8">
    <source>
        <dbReference type="ARBA" id="ARBA00022692"/>
    </source>
</evidence>
<evidence type="ECO:0000256" key="14">
    <source>
        <dbReference type="ARBA" id="ARBA00023157"/>
    </source>
</evidence>
<dbReference type="PANTHER" id="PTHR10468">
    <property type="entry name" value="PROTEIN O-LINKED-MANNOSE BETA-1,2-N-ACETYLGLUCOSAMINYLTRANSFERASE 1/ALPHA-1,3-MANNOSYL-GLYCOPROTEIN 2-BETA-N-ACETYLGLUCOSAMINYLTRANSFERASE"/>
    <property type="match status" value="1"/>
</dbReference>
<evidence type="ECO:0000313" key="23">
    <source>
        <dbReference type="Proteomes" id="UP001075354"/>
    </source>
</evidence>
<comment type="similarity">
    <text evidence="4 20">Belongs to the glycosyltransferase 13 family.</text>
</comment>
<evidence type="ECO:0000256" key="13">
    <source>
        <dbReference type="ARBA" id="ARBA00023136"/>
    </source>
</evidence>
<evidence type="ECO:0000256" key="18">
    <source>
        <dbReference type="ARBA" id="ARBA00041712"/>
    </source>
</evidence>
<comment type="pathway">
    <text evidence="3 20">Protein modification; protein glycosylation.</text>
</comment>
<evidence type="ECO:0000256" key="16">
    <source>
        <dbReference type="ARBA" id="ARBA00037706"/>
    </source>
</evidence>
<keyword evidence="23" id="KW-1185">Reference proteome</keyword>
<protein>
    <recommendedName>
        <fullName evidence="17 20">Alpha-1,3-mannosyl-glycoprotein 2-beta-N-acetylglucosaminyltransferase</fullName>
        <shortName evidence="20">GNT-I</shortName>
        <shortName evidence="20">GlcNAc-T I</shortName>
        <ecNumber evidence="17 20">2.4.1.101</ecNumber>
    </recommendedName>
    <alternativeName>
        <fullName evidence="18 20">N-glycosyl-oligosaccharide-glycoprotein N-acetylglucosaminyltransferase I</fullName>
    </alternativeName>
</protein>
<dbReference type="InterPro" id="IPR029044">
    <property type="entry name" value="Nucleotide-diphossugar_trans"/>
</dbReference>
<dbReference type="Proteomes" id="UP001075354">
    <property type="component" value="Chromosome 16"/>
</dbReference>
<dbReference type="EMBL" id="JAPTSV010000016">
    <property type="protein sequence ID" value="KAJ1519604.1"/>
    <property type="molecule type" value="Genomic_DNA"/>
</dbReference>
<dbReference type="CDD" id="cd02514">
    <property type="entry name" value="GT13_GLCNAC-TI"/>
    <property type="match status" value="1"/>
</dbReference>
<dbReference type="Gene3D" id="3.10.180.20">
    <property type="entry name" value="N-Acetylglucosaminyltransferase I, Domain 2"/>
    <property type="match status" value="1"/>
</dbReference>
<evidence type="ECO:0000313" key="22">
    <source>
        <dbReference type="EMBL" id="KAJ1519604.1"/>
    </source>
</evidence>
<evidence type="ECO:0000256" key="19">
    <source>
        <dbReference type="ARBA" id="ARBA00049421"/>
    </source>
</evidence>
<dbReference type="GO" id="GO:0000139">
    <property type="term" value="C:Golgi membrane"/>
    <property type="evidence" value="ECO:0007669"/>
    <property type="project" value="UniProtKB-SubCell"/>
</dbReference>
<evidence type="ECO:0000256" key="4">
    <source>
        <dbReference type="ARBA" id="ARBA00006492"/>
    </source>
</evidence>
<dbReference type="EC" id="2.4.1.101" evidence="17 20"/>
<evidence type="ECO:0000256" key="12">
    <source>
        <dbReference type="ARBA" id="ARBA00023034"/>
    </source>
</evidence>
<dbReference type="GO" id="GO:0048471">
    <property type="term" value="C:perinuclear region of cytoplasm"/>
    <property type="evidence" value="ECO:0007669"/>
    <property type="project" value="UniProtKB-SubCell"/>
</dbReference>
<evidence type="ECO:0000256" key="21">
    <source>
        <dbReference type="SAM" id="MobiDB-lite"/>
    </source>
</evidence>
<feature type="region of interest" description="Disordered" evidence="21">
    <location>
        <begin position="101"/>
        <end position="134"/>
    </location>
</feature>
<keyword evidence="6 20" id="KW-0328">Glycosyltransferase</keyword>
<dbReference type="GO" id="GO:0030145">
    <property type="term" value="F:manganese ion binding"/>
    <property type="evidence" value="ECO:0007669"/>
    <property type="project" value="UniProtKB-UniRule"/>
</dbReference>
<evidence type="ECO:0000256" key="20">
    <source>
        <dbReference type="RuleBase" id="RU368119"/>
    </source>
</evidence>
<keyword evidence="9 20" id="KW-0479">Metal-binding</keyword>
<evidence type="ECO:0000256" key="15">
    <source>
        <dbReference type="ARBA" id="ARBA00023211"/>
    </source>
</evidence>
<proteinExistence type="inferred from homology"/>
<evidence type="ECO:0000256" key="3">
    <source>
        <dbReference type="ARBA" id="ARBA00004922"/>
    </source>
</evidence>
<evidence type="ECO:0000256" key="11">
    <source>
        <dbReference type="ARBA" id="ARBA00022989"/>
    </source>
</evidence>
<comment type="subcellular location">
    <subcellularLocation>
        <location evidence="2">Cytoplasm</location>
        <location evidence="2">Perinuclear region</location>
    </subcellularLocation>
    <subcellularLocation>
        <location evidence="1 20">Golgi apparatus membrane</location>
        <topology evidence="1 20">Single-pass type II membrane protein</topology>
    </subcellularLocation>
</comment>
<accession>A0AAV7X4G2</accession>
<dbReference type="InterPro" id="IPR052261">
    <property type="entry name" value="Glycosyltransferase_13"/>
</dbReference>
<keyword evidence="12 20" id="KW-0333">Golgi apparatus</keyword>
<evidence type="ECO:0000256" key="5">
    <source>
        <dbReference type="ARBA" id="ARBA00022490"/>
    </source>
</evidence>
<comment type="caution">
    <text evidence="22">The sequence shown here is derived from an EMBL/GenBank/DDBJ whole genome shotgun (WGS) entry which is preliminary data.</text>
</comment>
<dbReference type="PANTHER" id="PTHR10468:SF0">
    <property type="entry name" value="ALPHA-1,3-MANNOSYL-GLYCOPROTEIN 2-BETA-N-ACETYLGLUCOSAMINYLTRANSFERASE"/>
    <property type="match status" value="1"/>
</dbReference>
<keyword evidence="5" id="KW-0963">Cytoplasm</keyword>
<keyword evidence="10 20" id="KW-0735">Signal-anchor</keyword>
<dbReference type="FunFam" id="3.10.180.20:FF:000001">
    <property type="entry name" value="alpha-1,3-mannosyl-glycoprotein 2-beta-N-acetylglucosaminyltransferase"/>
    <property type="match status" value="1"/>
</dbReference>
<keyword evidence="8" id="KW-0812">Transmembrane</keyword>
<dbReference type="InterPro" id="IPR004139">
    <property type="entry name" value="Glyco_trans_13"/>
</dbReference>